<keyword evidence="5" id="KW-0067">ATP-binding</keyword>
<evidence type="ECO:0000256" key="5">
    <source>
        <dbReference type="ARBA" id="ARBA00022840"/>
    </source>
</evidence>
<dbReference type="GO" id="GO:0004674">
    <property type="term" value="F:protein serine/threonine kinase activity"/>
    <property type="evidence" value="ECO:0007669"/>
    <property type="project" value="UniProtKB-KW"/>
</dbReference>
<keyword evidence="1" id="KW-0723">Serine/threonine-protein kinase</keyword>
<dbReference type="GO" id="GO:0034501">
    <property type="term" value="P:protein localization to kinetochore"/>
    <property type="evidence" value="ECO:0007669"/>
    <property type="project" value="TreeGrafter"/>
</dbReference>
<accession>A0A2G9UXY6</accession>
<dbReference type="GO" id="GO:0000776">
    <property type="term" value="C:kinetochore"/>
    <property type="evidence" value="ECO:0007669"/>
    <property type="project" value="TreeGrafter"/>
</dbReference>
<dbReference type="SUPFAM" id="SSF56112">
    <property type="entry name" value="Protein kinase-like (PK-like)"/>
    <property type="match status" value="1"/>
</dbReference>
<dbReference type="Gene3D" id="1.10.510.10">
    <property type="entry name" value="Transferase(Phosphotransferase) domain 1"/>
    <property type="match status" value="1"/>
</dbReference>
<dbReference type="GO" id="GO:0005524">
    <property type="term" value="F:ATP binding"/>
    <property type="evidence" value="ECO:0007669"/>
    <property type="project" value="UniProtKB-KW"/>
</dbReference>
<feature type="domain" description="Protein kinase" evidence="6">
    <location>
        <begin position="6"/>
        <end position="235"/>
    </location>
</feature>
<dbReference type="InterPro" id="IPR008271">
    <property type="entry name" value="Ser/Thr_kinase_AS"/>
</dbReference>
<dbReference type="GO" id="GO:0005634">
    <property type="term" value="C:nucleus"/>
    <property type="evidence" value="ECO:0007669"/>
    <property type="project" value="TreeGrafter"/>
</dbReference>
<keyword evidence="2" id="KW-0808">Transferase</keyword>
<evidence type="ECO:0000256" key="3">
    <source>
        <dbReference type="ARBA" id="ARBA00022741"/>
    </source>
</evidence>
<proteinExistence type="predicted"/>
<keyword evidence="3" id="KW-0547">Nucleotide-binding</keyword>
<dbReference type="SMART" id="SM00220">
    <property type="entry name" value="S_TKc"/>
    <property type="match status" value="1"/>
</dbReference>
<dbReference type="GO" id="GO:0007094">
    <property type="term" value="P:mitotic spindle assembly checkpoint signaling"/>
    <property type="evidence" value="ECO:0007669"/>
    <property type="project" value="TreeGrafter"/>
</dbReference>
<dbReference type="GO" id="GO:0004712">
    <property type="term" value="F:protein serine/threonine/tyrosine kinase activity"/>
    <property type="evidence" value="ECO:0007669"/>
    <property type="project" value="TreeGrafter"/>
</dbReference>
<keyword evidence="4 7" id="KW-0418">Kinase</keyword>
<dbReference type="InterPro" id="IPR000719">
    <property type="entry name" value="Prot_kinase_dom"/>
</dbReference>
<organism evidence="7 8">
    <name type="scientific">Teladorsagia circumcincta</name>
    <name type="common">Brown stomach worm</name>
    <name type="synonym">Ostertagia circumcincta</name>
    <dbReference type="NCBI Taxonomy" id="45464"/>
    <lineage>
        <taxon>Eukaryota</taxon>
        <taxon>Metazoa</taxon>
        <taxon>Ecdysozoa</taxon>
        <taxon>Nematoda</taxon>
        <taxon>Chromadorea</taxon>
        <taxon>Rhabditida</taxon>
        <taxon>Rhabditina</taxon>
        <taxon>Rhabditomorpha</taxon>
        <taxon>Strongyloidea</taxon>
        <taxon>Trichostrongylidae</taxon>
        <taxon>Teladorsagia</taxon>
    </lineage>
</organism>
<dbReference type="Gene3D" id="3.30.200.20">
    <property type="entry name" value="Phosphorylase Kinase, domain 1"/>
    <property type="match status" value="1"/>
</dbReference>
<evidence type="ECO:0000313" key="7">
    <source>
        <dbReference type="EMBL" id="PIO75111.1"/>
    </source>
</evidence>
<evidence type="ECO:0000256" key="2">
    <source>
        <dbReference type="ARBA" id="ARBA00022679"/>
    </source>
</evidence>
<evidence type="ECO:0000313" key="8">
    <source>
        <dbReference type="Proteomes" id="UP000230423"/>
    </source>
</evidence>
<sequence length="308" mass="34772">MEAQLKSRSKSVGSKEVYEVFDEAQGESCALKVVDLGDDPSVRQCYLNEIELLKNLQGSPYVIKILEYELREEENTLYVLMEKGEIDLATFLRTQRTKIDAVFINYHWKELLRCVKVIHDRKIVHSDLKPANFLFVKGAVKLIDFGIAAGIPNDMIPLKADVWSLGCILYNMVYGRLPFTMKSQAAKMAAICNPDYVIDFPNCGNALLVDVLKRCLVRDVRQRADVNELLEHPYLTGQRSSPASGDSLDASQCGPKLDYLAIAKELQNNTPNTMARRLEELTRGQVHAHLFPNIPLHLIHQTLVETAN</sequence>
<dbReference type="InterPro" id="IPR011009">
    <property type="entry name" value="Kinase-like_dom_sf"/>
</dbReference>
<protein>
    <submittedName>
        <fullName evidence="7">Kinase domain protein</fullName>
    </submittedName>
</protein>
<dbReference type="GO" id="GO:0033316">
    <property type="term" value="P:meiotic spindle assembly checkpoint signaling"/>
    <property type="evidence" value="ECO:0007669"/>
    <property type="project" value="TreeGrafter"/>
</dbReference>
<dbReference type="PANTHER" id="PTHR22974:SF21">
    <property type="entry name" value="DUAL SPECIFICITY PROTEIN KINASE TTK"/>
    <property type="match status" value="1"/>
</dbReference>
<dbReference type="PANTHER" id="PTHR22974">
    <property type="entry name" value="MIXED LINEAGE PROTEIN KINASE"/>
    <property type="match status" value="1"/>
</dbReference>
<gene>
    <name evidence="7" type="ORF">TELCIR_02864</name>
</gene>
<dbReference type="OrthoDB" id="20524at2759"/>
<evidence type="ECO:0000259" key="6">
    <source>
        <dbReference type="PROSITE" id="PS50011"/>
    </source>
</evidence>
<dbReference type="PROSITE" id="PS00108">
    <property type="entry name" value="PROTEIN_KINASE_ST"/>
    <property type="match status" value="1"/>
</dbReference>
<dbReference type="AlphaFoldDB" id="A0A2G9UXY6"/>
<keyword evidence="8" id="KW-1185">Reference proteome</keyword>
<dbReference type="PROSITE" id="PS50011">
    <property type="entry name" value="PROTEIN_KINASE_DOM"/>
    <property type="match status" value="1"/>
</dbReference>
<dbReference type="Pfam" id="PF00069">
    <property type="entry name" value="Pkinase"/>
    <property type="match status" value="2"/>
</dbReference>
<evidence type="ECO:0000256" key="4">
    <source>
        <dbReference type="ARBA" id="ARBA00022777"/>
    </source>
</evidence>
<evidence type="ECO:0000256" key="1">
    <source>
        <dbReference type="ARBA" id="ARBA00022527"/>
    </source>
</evidence>
<dbReference type="Proteomes" id="UP000230423">
    <property type="component" value="Unassembled WGS sequence"/>
</dbReference>
<dbReference type="GO" id="GO:0007059">
    <property type="term" value="P:chromosome segregation"/>
    <property type="evidence" value="ECO:0007669"/>
    <property type="project" value="TreeGrafter"/>
</dbReference>
<dbReference type="EMBL" id="KZ345180">
    <property type="protein sequence ID" value="PIO75111.1"/>
    <property type="molecule type" value="Genomic_DNA"/>
</dbReference>
<reference evidence="7 8" key="1">
    <citation type="submission" date="2015-09" db="EMBL/GenBank/DDBJ databases">
        <title>Draft genome of the parasitic nematode Teladorsagia circumcincta isolate WARC Sus (inbred).</title>
        <authorList>
            <person name="Mitreva M."/>
        </authorList>
    </citation>
    <scope>NUCLEOTIDE SEQUENCE [LARGE SCALE GENOMIC DNA]</scope>
    <source>
        <strain evidence="7 8">S</strain>
    </source>
</reference>
<name>A0A2G9UXY6_TELCI</name>